<dbReference type="EMBL" id="CAESAL010000015">
    <property type="protein sequence ID" value="CAB4336484.1"/>
    <property type="molecule type" value="Genomic_DNA"/>
</dbReference>
<organism evidence="3">
    <name type="scientific">freshwater metagenome</name>
    <dbReference type="NCBI Taxonomy" id="449393"/>
    <lineage>
        <taxon>unclassified sequences</taxon>
        <taxon>metagenomes</taxon>
        <taxon>ecological metagenomes</taxon>
    </lineage>
</organism>
<name>A0A6J6EW06_9ZZZZ</name>
<keyword evidence="1" id="KW-1133">Transmembrane helix</keyword>
<keyword evidence="1" id="KW-0472">Membrane</keyword>
<dbReference type="EMBL" id="CAEZTY010000005">
    <property type="protein sequence ID" value="CAB4576958.1"/>
    <property type="molecule type" value="Genomic_DNA"/>
</dbReference>
<evidence type="ECO:0000256" key="1">
    <source>
        <dbReference type="SAM" id="Phobius"/>
    </source>
</evidence>
<protein>
    <submittedName>
        <fullName evidence="3">Unannotated protein</fullName>
    </submittedName>
</protein>
<feature type="transmembrane region" description="Helical" evidence="1">
    <location>
        <begin position="51"/>
        <end position="71"/>
    </location>
</feature>
<feature type="transmembrane region" description="Helical" evidence="1">
    <location>
        <begin position="12"/>
        <end position="31"/>
    </location>
</feature>
<dbReference type="AlphaFoldDB" id="A0A6J6EW06"/>
<gene>
    <name evidence="3" type="ORF">UFOPK1762_00246</name>
    <name evidence="2" type="ORF">UFOPK3331_00621</name>
</gene>
<keyword evidence="1" id="KW-0812">Transmembrane</keyword>
<accession>A0A6J6EW06</accession>
<evidence type="ECO:0000313" key="2">
    <source>
        <dbReference type="EMBL" id="CAB4336484.1"/>
    </source>
</evidence>
<reference evidence="3" key="1">
    <citation type="submission" date="2020-05" db="EMBL/GenBank/DDBJ databases">
        <authorList>
            <person name="Chiriac C."/>
            <person name="Salcher M."/>
            <person name="Ghai R."/>
            <person name="Kavagutti S V."/>
        </authorList>
    </citation>
    <scope>NUCLEOTIDE SEQUENCE</scope>
</reference>
<sequence>MKKLLTFPVHFAWRALVLPVKVLVASLGLTFRAGFKVGALPVKGSAVVTRALGWKIVGAVTVGVVIGIVIGRQIGLMSHNHDHNHDHDADAVFDGATNEVAA</sequence>
<proteinExistence type="predicted"/>
<evidence type="ECO:0000313" key="3">
    <source>
        <dbReference type="EMBL" id="CAB4576958.1"/>
    </source>
</evidence>